<evidence type="ECO:0000313" key="3">
    <source>
        <dbReference type="EMBL" id="WAR22202.1"/>
    </source>
</evidence>
<dbReference type="InterPro" id="IPR050782">
    <property type="entry name" value="PP1_regulatory_subunit_3"/>
</dbReference>
<evidence type="ECO:0000313" key="4">
    <source>
        <dbReference type="Proteomes" id="UP001164746"/>
    </source>
</evidence>
<reference evidence="3" key="1">
    <citation type="submission" date="2022-11" db="EMBL/GenBank/DDBJ databases">
        <title>Centuries of genome instability and evolution in soft-shell clam transmissible cancer (bioRxiv).</title>
        <authorList>
            <person name="Hart S.F.M."/>
            <person name="Yonemitsu M.A."/>
            <person name="Giersch R.M."/>
            <person name="Beal B.F."/>
            <person name="Arriagada G."/>
            <person name="Davis B.W."/>
            <person name="Ostrander E.A."/>
            <person name="Goff S.P."/>
            <person name="Metzger M.J."/>
        </authorList>
    </citation>
    <scope>NUCLEOTIDE SEQUENCE</scope>
    <source>
        <strain evidence="3">MELC-2E11</strain>
        <tissue evidence="3">Siphon/mantle</tissue>
    </source>
</reference>
<dbReference type="Proteomes" id="UP001164746">
    <property type="component" value="Chromosome 12"/>
</dbReference>
<dbReference type="PANTHER" id="PTHR12307">
    <property type="entry name" value="PROTEIN PHOSPHATASE 1 REGULATORY SUBUNIT"/>
    <property type="match status" value="1"/>
</dbReference>
<dbReference type="PANTHER" id="PTHR12307:SF48">
    <property type="entry name" value="PROTEIN PHOSPHATASE 1 REGULATORY SUBUNIT"/>
    <property type="match status" value="1"/>
</dbReference>
<dbReference type="InterPro" id="IPR038175">
    <property type="entry name" value="CBM21_dom_sf"/>
</dbReference>
<dbReference type="Gene3D" id="2.60.40.2440">
    <property type="entry name" value="Carbohydrate binding type-21 domain"/>
    <property type="match status" value="1"/>
</dbReference>
<feature type="region of interest" description="Disordered" evidence="1">
    <location>
        <begin position="57"/>
        <end position="84"/>
    </location>
</feature>
<name>A0ABY7FKU2_MYAAR</name>
<protein>
    <submittedName>
        <fullName evidence="3">PPR3B-like protein</fullName>
    </submittedName>
</protein>
<keyword evidence="4" id="KW-1185">Reference proteome</keyword>
<dbReference type="PROSITE" id="PS51159">
    <property type="entry name" value="CBM21"/>
    <property type="match status" value="1"/>
</dbReference>
<organism evidence="3 4">
    <name type="scientific">Mya arenaria</name>
    <name type="common">Soft-shell clam</name>
    <dbReference type="NCBI Taxonomy" id="6604"/>
    <lineage>
        <taxon>Eukaryota</taxon>
        <taxon>Metazoa</taxon>
        <taxon>Spiralia</taxon>
        <taxon>Lophotrochozoa</taxon>
        <taxon>Mollusca</taxon>
        <taxon>Bivalvia</taxon>
        <taxon>Autobranchia</taxon>
        <taxon>Heteroconchia</taxon>
        <taxon>Euheterodonta</taxon>
        <taxon>Imparidentia</taxon>
        <taxon>Neoheterodontei</taxon>
        <taxon>Myida</taxon>
        <taxon>Myoidea</taxon>
        <taxon>Myidae</taxon>
        <taxon>Mya</taxon>
    </lineage>
</organism>
<dbReference type="EMBL" id="CP111023">
    <property type="protein sequence ID" value="WAR22202.1"/>
    <property type="molecule type" value="Genomic_DNA"/>
</dbReference>
<feature type="region of interest" description="Disordered" evidence="1">
    <location>
        <begin position="116"/>
        <end position="150"/>
    </location>
</feature>
<feature type="compositionally biased region" description="Low complexity" evidence="1">
    <location>
        <begin position="125"/>
        <end position="135"/>
    </location>
</feature>
<feature type="compositionally biased region" description="Low complexity" evidence="1">
    <location>
        <begin position="59"/>
        <end position="68"/>
    </location>
</feature>
<feature type="compositionally biased region" description="Basic and acidic residues" evidence="1">
    <location>
        <begin position="70"/>
        <end position="84"/>
    </location>
</feature>
<evidence type="ECO:0000256" key="1">
    <source>
        <dbReference type="SAM" id="MobiDB-lite"/>
    </source>
</evidence>
<proteinExistence type="predicted"/>
<feature type="compositionally biased region" description="Polar residues" evidence="1">
    <location>
        <begin position="136"/>
        <end position="146"/>
    </location>
</feature>
<dbReference type="InterPro" id="IPR005036">
    <property type="entry name" value="CBM21_dom"/>
</dbReference>
<accession>A0ABY7FKU2</accession>
<sequence>MELVGYVQLLMLAVQTSEYQRACKMPVDFTSYLLSASPPATKLDLLSYAFSQEASRNWQQQQQQQQQQVDKAENEKNDSSVEKIDNELSKLNLTNEHVRNGFKNLKPIIIRKDDLDSDGEWSDTSSGPNSGPNSGRVTPTSPCSPKSNKKVSFADHRGYALATVRIMTEPSDHPPKLAEDVFKTITNGAVAAVSGLPPFKLNFTQPASDYMAFRDKVGKSFVSLENVILRDYNVLGTIKVKNICFDKRVFFHMTKDNWKSSQDLEAKYVQPFGGNLVHNLDTFSFEFDIDPQTDGHRTIEFAVCFETPGQQYWDSNGGANYGIVPTDFNAVSSPDPLPTSTQPSLARRDSWTDYGCWHHVNTAAPYY</sequence>
<dbReference type="Pfam" id="PF03370">
    <property type="entry name" value="CBM_21"/>
    <property type="match status" value="1"/>
</dbReference>
<feature type="domain" description="CBM21" evidence="2">
    <location>
        <begin position="214"/>
        <end position="324"/>
    </location>
</feature>
<evidence type="ECO:0000259" key="2">
    <source>
        <dbReference type="PROSITE" id="PS51159"/>
    </source>
</evidence>
<gene>
    <name evidence="3" type="ORF">MAR_016176</name>
</gene>